<protein>
    <submittedName>
        <fullName evidence="1">Uncharacterized protein</fullName>
    </submittedName>
</protein>
<accession>A0A1G4BEF3</accession>
<evidence type="ECO:0000313" key="2">
    <source>
        <dbReference type="Proteomes" id="UP000176998"/>
    </source>
</evidence>
<name>A0A1G4BEF3_9PEZI</name>
<dbReference type="AlphaFoldDB" id="A0A1G4BEF3"/>
<organism evidence="1 2">
    <name type="scientific">Colletotrichum orchidophilum</name>
    <dbReference type="NCBI Taxonomy" id="1209926"/>
    <lineage>
        <taxon>Eukaryota</taxon>
        <taxon>Fungi</taxon>
        <taxon>Dikarya</taxon>
        <taxon>Ascomycota</taxon>
        <taxon>Pezizomycotina</taxon>
        <taxon>Sordariomycetes</taxon>
        <taxon>Hypocreomycetidae</taxon>
        <taxon>Glomerellales</taxon>
        <taxon>Glomerellaceae</taxon>
        <taxon>Colletotrichum</taxon>
    </lineage>
</organism>
<dbReference type="EMBL" id="MJBS01000034">
    <property type="protein sequence ID" value="OHE99715.1"/>
    <property type="molecule type" value="Genomic_DNA"/>
</dbReference>
<proteinExistence type="predicted"/>
<dbReference type="Proteomes" id="UP000176998">
    <property type="component" value="Unassembled WGS sequence"/>
</dbReference>
<keyword evidence="2" id="KW-1185">Reference proteome</keyword>
<sequence length="25" mass="2978">MLLVGQLLGWWDLNLDTNLHSHCWL</sequence>
<reference evidence="1 2" key="1">
    <citation type="submission" date="2016-09" db="EMBL/GenBank/DDBJ databases">
        <authorList>
            <person name="Capua I."/>
            <person name="De Benedictis P."/>
            <person name="Joannis T."/>
            <person name="Lombin L.H."/>
            <person name="Cattoli G."/>
        </authorList>
    </citation>
    <scope>NUCLEOTIDE SEQUENCE [LARGE SCALE GENOMIC DNA]</scope>
    <source>
        <strain evidence="1 2">IMI 309357</strain>
    </source>
</reference>
<evidence type="ECO:0000313" key="1">
    <source>
        <dbReference type="EMBL" id="OHE99715.1"/>
    </source>
</evidence>
<comment type="caution">
    <text evidence="1">The sequence shown here is derived from an EMBL/GenBank/DDBJ whole genome shotgun (WGS) entry which is preliminary data.</text>
</comment>
<gene>
    <name evidence="1" type="ORF">CORC01_05073</name>
</gene>